<dbReference type="GO" id="GO:0004500">
    <property type="term" value="F:dopamine beta-monooxygenase activity"/>
    <property type="evidence" value="ECO:0007669"/>
    <property type="project" value="InterPro"/>
</dbReference>
<name>A0A8J2LU39_9HEXA</name>
<keyword evidence="3" id="KW-1185">Reference proteome</keyword>
<comment type="caution">
    <text evidence="2">The sequence shown here is derived from an EMBL/GenBank/DDBJ whole genome shotgun (WGS) entry which is preliminary data.</text>
</comment>
<evidence type="ECO:0000313" key="3">
    <source>
        <dbReference type="Proteomes" id="UP000708208"/>
    </source>
</evidence>
<feature type="domain" description="Copper type II ascorbate-dependent monooxygenase C-terminal" evidence="1">
    <location>
        <begin position="11"/>
        <end position="129"/>
    </location>
</feature>
<dbReference type="InterPro" id="IPR024548">
    <property type="entry name" value="Cu2_monoox_C"/>
</dbReference>
<dbReference type="Pfam" id="PF03712">
    <property type="entry name" value="Cu2_monoox_C"/>
    <property type="match status" value="1"/>
</dbReference>
<evidence type="ECO:0000313" key="2">
    <source>
        <dbReference type="EMBL" id="CAG7828065.1"/>
    </source>
</evidence>
<accession>A0A8J2LU39</accession>
<dbReference type="EMBL" id="CAJVCH010545971">
    <property type="protein sequence ID" value="CAG7828065.1"/>
    <property type="molecule type" value="Genomic_DNA"/>
</dbReference>
<proteinExistence type="predicted"/>
<dbReference type="GO" id="GO:0006589">
    <property type="term" value="P:octopamine biosynthetic process"/>
    <property type="evidence" value="ECO:0007669"/>
    <property type="project" value="TreeGrafter"/>
</dbReference>
<dbReference type="AlphaFoldDB" id="A0A8J2LU39"/>
<organism evidence="2 3">
    <name type="scientific">Allacma fusca</name>
    <dbReference type="NCBI Taxonomy" id="39272"/>
    <lineage>
        <taxon>Eukaryota</taxon>
        <taxon>Metazoa</taxon>
        <taxon>Ecdysozoa</taxon>
        <taxon>Arthropoda</taxon>
        <taxon>Hexapoda</taxon>
        <taxon>Collembola</taxon>
        <taxon>Symphypleona</taxon>
        <taxon>Sminthuridae</taxon>
        <taxon>Allacma</taxon>
    </lineage>
</organism>
<dbReference type="OrthoDB" id="19261at2759"/>
<dbReference type="GO" id="GO:0005615">
    <property type="term" value="C:extracellular space"/>
    <property type="evidence" value="ECO:0007669"/>
    <property type="project" value="TreeGrafter"/>
</dbReference>
<evidence type="ECO:0000259" key="1">
    <source>
        <dbReference type="Pfam" id="PF03712"/>
    </source>
</evidence>
<dbReference type="InterPro" id="IPR000945">
    <property type="entry name" value="DBH-like"/>
</dbReference>
<dbReference type="PANTHER" id="PTHR10157:SF23">
    <property type="entry name" value="MOXD1 HOMOLOG 1"/>
    <property type="match status" value="1"/>
</dbReference>
<protein>
    <recommendedName>
        <fullName evidence="1">Copper type II ascorbate-dependent monooxygenase C-terminal domain-containing protein</fullName>
    </recommendedName>
</protein>
<reference evidence="2" key="1">
    <citation type="submission" date="2021-06" db="EMBL/GenBank/DDBJ databases">
        <authorList>
            <person name="Hodson N. C."/>
            <person name="Mongue J. A."/>
            <person name="Jaron S. K."/>
        </authorList>
    </citation>
    <scope>NUCLEOTIDE SEQUENCE</scope>
</reference>
<dbReference type="GO" id="GO:0030667">
    <property type="term" value="C:secretory granule membrane"/>
    <property type="evidence" value="ECO:0007669"/>
    <property type="project" value="TreeGrafter"/>
</dbReference>
<gene>
    <name evidence="2" type="ORF">AFUS01_LOCUS38016</name>
</gene>
<dbReference type="GO" id="GO:0042420">
    <property type="term" value="P:dopamine catabolic process"/>
    <property type="evidence" value="ECO:0007669"/>
    <property type="project" value="TreeGrafter"/>
</dbReference>
<dbReference type="GO" id="GO:0042421">
    <property type="term" value="P:norepinephrine biosynthetic process"/>
    <property type="evidence" value="ECO:0007669"/>
    <property type="project" value="TreeGrafter"/>
</dbReference>
<dbReference type="PANTHER" id="PTHR10157">
    <property type="entry name" value="DOPAMINE BETA HYDROXYLASE RELATED"/>
    <property type="match status" value="1"/>
</dbReference>
<sequence>MAIWVVRVSVKSIRSKFPEGGITAFNILLHSHLSGRKMKLRHFRDGKELPWIATDDHYDFNYQQNRLLLENRQILRGDQRIAECTDSSTHVNPPAGILGGIRTTDEMCDTYLMYYPRMKNLDICASAFQNFAWLLPTLGIQALDSYFGPNDPTILSPVSLAGKKFSEVVNAFNWTPELKMGFQNRTRFSDQ</sequence>
<dbReference type="GO" id="GO:0005507">
    <property type="term" value="F:copper ion binding"/>
    <property type="evidence" value="ECO:0007669"/>
    <property type="project" value="TreeGrafter"/>
</dbReference>
<dbReference type="Proteomes" id="UP000708208">
    <property type="component" value="Unassembled WGS sequence"/>
</dbReference>